<accession>A0A382H121</accession>
<feature type="region of interest" description="Disordered" evidence="1">
    <location>
        <begin position="128"/>
        <end position="154"/>
    </location>
</feature>
<gene>
    <name evidence="2" type="ORF">METZ01_LOCUS233501</name>
</gene>
<feature type="non-terminal residue" evidence="2">
    <location>
        <position position="1"/>
    </location>
</feature>
<proteinExistence type="predicted"/>
<sequence length="253" mass="28593">MAEENEENTLTANELYFKNVENEHGKELDLEETLQNKLVALLLNRYSSAQSSRDHDESRWLKSYHNYRGLYGKQIRFRESEKSRVFVKITKTKVLAAFGQLVDVIFGGNKFPIGVSETKVPEGIEEHANFNPSLETSPPNMEEPETEEGEEENPFDIGYEGDDRVLKPGATYGSGKFEVVEPQKELEMQEGLSPLPQVLEISPAQKAARRMEKLIHDQIEESSGSSELRSALFECSLFGTGIIKGPFNFNKTL</sequence>
<feature type="compositionally biased region" description="Acidic residues" evidence="1">
    <location>
        <begin position="142"/>
        <end position="154"/>
    </location>
</feature>
<dbReference type="EMBL" id="UINC01058414">
    <property type="protein sequence ID" value="SVB80647.1"/>
    <property type="molecule type" value="Genomic_DNA"/>
</dbReference>
<feature type="non-terminal residue" evidence="2">
    <location>
        <position position="253"/>
    </location>
</feature>
<name>A0A382H121_9ZZZZ</name>
<protein>
    <submittedName>
        <fullName evidence="2">Uncharacterized protein</fullName>
    </submittedName>
</protein>
<organism evidence="2">
    <name type="scientific">marine metagenome</name>
    <dbReference type="NCBI Taxonomy" id="408172"/>
    <lineage>
        <taxon>unclassified sequences</taxon>
        <taxon>metagenomes</taxon>
        <taxon>ecological metagenomes</taxon>
    </lineage>
</organism>
<reference evidence="2" key="1">
    <citation type="submission" date="2018-05" db="EMBL/GenBank/DDBJ databases">
        <authorList>
            <person name="Lanie J.A."/>
            <person name="Ng W.-L."/>
            <person name="Kazmierczak K.M."/>
            <person name="Andrzejewski T.M."/>
            <person name="Davidsen T.M."/>
            <person name="Wayne K.J."/>
            <person name="Tettelin H."/>
            <person name="Glass J.I."/>
            <person name="Rusch D."/>
            <person name="Podicherti R."/>
            <person name="Tsui H.-C.T."/>
            <person name="Winkler M.E."/>
        </authorList>
    </citation>
    <scope>NUCLEOTIDE SEQUENCE</scope>
</reference>
<evidence type="ECO:0000313" key="2">
    <source>
        <dbReference type="EMBL" id="SVB80647.1"/>
    </source>
</evidence>
<dbReference type="AlphaFoldDB" id="A0A382H121"/>
<evidence type="ECO:0000256" key="1">
    <source>
        <dbReference type="SAM" id="MobiDB-lite"/>
    </source>
</evidence>